<keyword evidence="1" id="KW-0812">Transmembrane</keyword>
<keyword evidence="1" id="KW-0472">Membrane</keyword>
<keyword evidence="1" id="KW-1133">Transmembrane helix</keyword>
<name>A0A9P7Z8C6_9HELO</name>
<reference evidence="2" key="1">
    <citation type="journal article" date="2021" name="IMA Fungus">
        <title>Genomic characterization of three marine fungi, including Emericellopsis atlantica sp. nov. with signatures of a generalist lifestyle and marine biomass degradation.</title>
        <authorList>
            <person name="Hagestad O.C."/>
            <person name="Hou L."/>
            <person name="Andersen J.H."/>
            <person name="Hansen E.H."/>
            <person name="Altermark B."/>
            <person name="Li C."/>
            <person name="Kuhnert E."/>
            <person name="Cox R.J."/>
            <person name="Crous P.W."/>
            <person name="Spatafora J.W."/>
            <person name="Lail K."/>
            <person name="Amirebrahimi M."/>
            <person name="Lipzen A."/>
            <person name="Pangilinan J."/>
            <person name="Andreopoulos W."/>
            <person name="Hayes R.D."/>
            <person name="Ng V."/>
            <person name="Grigoriev I.V."/>
            <person name="Jackson S.A."/>
            <person name="Sutton T.D.S."/>
            <person name="Dobson A.D.W."/>
            <person name="Rama T."/>
        </authorList>
    </citation>
    <scope>NUCLEOTIDE SEQUENCE</scope>
    <source>
        <strain evidence="2">TRa3180A</strain>
    </source>
</reference>
<feature type="transmembrane region" description="Helical" evidence="1">
    <location>
        <begin position="183"/>
        <end position="202"/>
    </location>
</feature>
<dbReference type="AlphaFoldDB" id="A0A9P7Z8C6"/>
<evidence type="ECO:0000256" key="1">
    <source>
        <dbReference type="SAM" id="Phobius"/>
    </source>
</evidence>
<feature type="transmembrane region" description="Helical" evidence="1">
    <location>
        <begin position="42"/>
        <end position="61"/>
    </location>
</feature>
<feature type="transmembrane region" description="Helical" evidence="1">
    <location>
        <begin position="306"/>
        <end position="323"/>
    </location>
</feature>
<evidence type="ECO:0000313" key="2">
    <source>
        <dbReference type="EMBL" id="KAG9247384.1"/>
    </source>
</evidence>
<protein>
    <submittedName>
        <fullName evidence="2">Uncharacterized protein</fullName>
    </submittedName>
</protein>
<organism evidence="2 3">
    <name type="scientific">Calycina marina</name>
    <dbReference type="NCBI Taxonomy" id="1763456"/>
    <lineage>
        <taxon>Eukaryota</taxon>
        <taxon>Fungi</taxon>
        <taxon>Dikarya</taxon>
        <taxon>Ascomycota</taxon>
        <taxon>Pezizomycotina</taxon>
        <taxon>Leotiomycetes</taxon>
        <taxon>Helotiales</taxon>
        <taxon>Pezizellaceae</taxon>
        <taxon>Calycina</taxon>
    </lineage>
</organism>
<gene>
    <name evidence="2" type="ORF">BJ878DRAFT_191332</name>
</gene>
<proteinExistence type="predicted"/>
<evidence type="ECO:0000313" key="3">
    <source>
        <dbReference type="Proteomes" id="UP000887226"/>
    </source>
</evidence>
<feature type="transmembrane region" description="Helical" evidence="1">
    <location>
        <begin position="153"/>
        <end position="177"/>
    </location>
</feature>
<sequence length="395" mass="43351">MSSTSIPSGAVGAFIGVLVYSVICLVLCTLVVGLLFSYGEKWTYITMLATFSAISTVGSIAQQIHYGTSWASIKEEQYQKALNIQTYPGLAFTGASGTLDIVLYNMQLYCYNVMSLSVMFWAVGLFAGTWGFKDKHLRMHAGNLSIASRTFTIAFPALVIGVANIPAVLTYGVLVFILSNMTMFLSLTIGSILLILTLYKYMKTRRLVMGSRSNKLGGWWNPSSGESAAHSQTLESGTARPGAIVSEKRRSIYDRALLIRFTIAFLILAVFEVMIIVFSLTQVNYFNAILASGGPNLEASSATSDILFFMPGVTSSLVVYLVFGTSKSYKQYIELVLGCCGLRLNIQRRRKENPSQPRALEFDRLDSISNNEARDGIQKSTQVTTYNISHITPTS</sequence>
<feature type="transmembrane region" description="Helical" evidence="1">
    <location>
        <begin position="111"/>
        <end position="132"/>
    </location>
</feature>
<comment type="caution">
    <text evidence="2">The sequence shown here is derived from an EMBL/GenBank/DDBJ whole genome shotgun (WGS) entry which is preliminary data.</text>
</comment>
<feature type="transmembrane region" description="Helical" evidence="1">
    <location>
        <begin position="257"/>
        <end position="286"/>
    </location>
</feature>
<accession>A0A9P7Z8C6</accession>
<dbReference type="EMBL" id="MU253774">
    <property type="protein sequence ID" value="KAG9247384.1"/>
    <property type="molecule type" value="Genomic_DNA"/>
</dbReference>
<feature type="transmembrane region" description="Helical" evidence="1">
    <location>
        <begin position="12"/>
        <end position="36"/>
    </location>
</feature>
<keyword evidence="3" id="KW-1185">Reference proteome</keyword>
<dbReference type="Proteomes" id="UP000887226">
    <property type="component" value="Unassembled WGS sequence"/>
</dbReference>
<dbReference type="OrthoDB" id="5287295at2759"/>